<keyword evidence="2" id="KW-0479">Metal-binding</keyword>
<dbReference type="InterPro" id="IPR012337">
    <property type="entry name" value="RNaseH-like_sf"/>
</dbReference>
<dbReference type="SUPFAM" id="SSF54160">
    <property type="entry name" value="Chromo domain-like"/>
    <property type="match status" value="1"/>
</dbReference>
<dbReference type="GO" id="GO:0015074">
    <property type="term" value="P:DNA integration"/>
    <property type="evidence" value="ECO:0007669"/>
    <property type="project" value="UniProtKB-KW"/>
</dbReference>
<keyword evidence="8" id="KW-0548">Nucleotidyltransferase</keyword>
<dbReference type="GO" id="GO:0046872">
    <property type="term" value="F:metal ion binding"/>
    <property type="evidence" value="ECO:0007669"/>
    <property type="project" value="UniProtKB-KW"/>
</dbReference>
<dbReference type="InterPro" id="IPR056924">
    <property type="entry name" value="SH3_Tf2-1"/>
</dbReference>
<reference evidence="12 13" key="1">
    <citation type="journal article" date="2018" name="Front. Plant Sci.">
        <title>Red Clover (Trifolium pratense) and Zigzag Clover (T. medium) - A Picture of Genomic Similarities and Differences.</title>
        <authorList>
            <person name="Dluhosova J."/>
            <person name="Istvanek J."/>
            <person name="Nedelnik J."/>
            <person name="Repkova J."/>
        </authorList>
    </citation>
    <scope>NUCLEOTIDE SEQUENCE [LARGE SCALE GENOMIC DNA]</scope>
    <source>
        <strain evidence="13">cv. 10/8</strain>
        <tissue evidence="12">Leaf</tissue>
    </source>
</reference>
<evidence type="ECO:0000259" key="11">
    <source>
        <dbReference type="PROSITE" id="PS50994"/>
    </source>
</evidence>
<evidence type="ECO:0000256" key="4">
    <source>
        <dbReference type="ARBA" id="ARBA00022801"/>
    </source>
</evidence>
<dbReference type="EMBL" id="LXQA010014878">
    <property type="protein sequence ID" value="MCH88801.1"/>
    <property type="molecule type" value="Genomic_DNA"/>
</dbReference>
<dbReference type="InterPro" id="IPR016197">
    <property type="entry name" value="Chromo-like_dom_sf"/>
</dbReference>
<protein>
    <submittedName>
        <fullName evidence="12">Transposon Tf2-1 polyprotein</fullName>
    </submittedName>
</protein>
<dbReference type="AlphaFoldDB" id="A0A392MN50"/>
<dbReference type="SUPFAM" id="SSF53098">
    <property type="entry name" value="Ribonuclease H-like"/>
    <property type="match status" value="1"/>
</dbReference>
<dbReference type="PANTHER" id="PTHR37984">
    <property type="entry name" value="PROTEIN CBG26694"/>
    <property type="match status" value="1"/>
</dbReference>
<keyword evidence="4" id="KW-0378">Hydrolase</keyword>
<evidence type="ECO:0000256" key="5">
    <source>
        <dbReference type="ARBA" id="ARBA00022842"/>
    </source>
</evidence>
<evidence type="ECO:0000256" key="10">
    <source>
        <dbReference type="ARBA" id="ARBA00023172"/>
    </source>
</evidence>
<dbReference type="GO" id="GO:0003677">
    <property type="term" value="F:DNA binding"/>
    <property type="evidence" value="ECO:0007669"/>
    <property type="project" value="UniProtKB-KW"/>
</dbReference>
<keyword evidence="8" id="KW-0239">DNA-directed DNA polymerase</keyword>
<keyword evidence="10" id="KW-0233">DNA recombination</keyword>
<comment type="caution">
    <text evidence="12">The sequence shown here is derived from an EMBL/GenBank/DDBJ whole genome shotgun (WGS) entry which is preliminary data.</text>
</comment>
<keyword evidence="13" id="KW-1185">Reference proteome</keyword>
<keyword evidence="7" id="KW-0695">RNA-directed DNA polymerase</keyword>
<dbReference type="InterPro" id="IPR001584">
    <property type="entry name" value="Integrase_cat-core"/>
</dbReference>
<evidence type="ECO:0000256" key="6">
    <source>
        <dbReference type="ARBA" id="ARBA00022908"/>
    </source>
</evidence>
<dbReference type="PANTHER" id="PTHR37984:SF5">
    <property type="entry name" value="PROTEIN NYNRIN-LIKE"/>
    <property type="match status" value="1"/>
</dbReference>
<keyword evidence="6" id="KW-0229">DNA integration</keyword>
<keyword evidence="9" id="KW-0238">DNA-binding</keyword>
<keyword evidence="8" id="KW-0808">Transferase</keyword>
<dbReference type="InterPro" id="IPR036397">
    <property type="entry name" value="RNaseH_sf"/>
</dbReference>
<gene>
    <name evidence="12" type="ORF">A2U01_0009694</name>
</gene>
<dbReference type="PROSITE" id="PS50994">
    <property type="entry name" value="INTEGRASE"/>
    <property type="match status" value="1"/>
</dbReference>
<sequence length="491" mass="56352">MLQIMEACQQQQEAYKLFTVRDELLLWKDKLVIPNNKELIEKILQEFHASHIGGHGGINKTIARIQAQFYWKRMREDIKDYVQQCTICQQAKTVTSNPAGLLQPLPIPSQVWEDIAMDFITGLPNSGGFSVIMVVIDRLTKYSHFIAQKADYSSKSVAEAFMLNVAKLHGIPKSIVSDRDKVFTSGFWQQLFKLQGTSLAMSTAYHPQTDGQSEILNKCVEMYLRCFTFQHPKQWFKILAMAEYWYNTSFHISAGMTPFRALYGRDPPAIVRYIPQSQDVPTVTEQLLQRDVIMKQLKENLLRAQQLMKHHADKKRTHVEFKVGDTVLVKLQPYRQHSTALRKNQKLSMRYFGPFKILAKIGAVAYKLELPSTAKIHPVFHVAQLKPFKGSDHEPYIPLPLTTSDIGPTFHPYKLLDTRMVKQGPSRVPQVLIQWGSDDDADVKWEDFEEIKDNYPTFNLEDKVEFKGGGIVRKVNMDNDQENDDSAIVTS</sequence>
<accession>A0A392MN50</accession>
<proteinExistence type="predicted"/>
<dbReference type="InterPro" id="IPR050951">
    <property type="entry name" value="Retrovirus_Pol_polyprotein"/>
</dbReference>
<feature type="domain" description="Integrase catalytic" evidence="11">
    <location>
        <begin position="102"/>
        <end position="266"/>
    </location>
</feature>
<evidence type="ECO:0000256" key="7">
    <source>
        <dbReference type="ARBA" id="ARBA00022918"/>
    </source>
</evidence>
<evidence type="ECO:0000256" key="2">
    <source>
        <dbReference type="ARBA" id="ARBA00022723"/>
    </source>
</evidence>
<dbReference type="InterPro" id="IPR041588">
    <property type="entry name" value="Integrase_H2C2"/>
</dbReference>
<feature type="non-terminal residue" evidence="12">
    <location>
        <position position="491"/>
    </location>
</feature>
<dbReference type="GO" id="GO:0003887">
    <property type="term" value="F:DNA-directed DNA polymerase activity"/>
    <property type="evidence" value="ECO:0007669"/>
    <property type="project" value="UniProtKB-KW"/>
</dbReference>
<evidence type="ECO:0000313" key="13">
    <source>
        <dbReference type="Proteomes" id="UP000265520"/>
    </source>
</evidence>
<evidence type="ECO:0000256" key="9">
    <source>
        <dbReference type="ARBA" id="ARBA00023125"/>
    </source>
</evidence>
<name>A0A392MN50_9FABA</name>
<dbReference type="Gene3D" id="1.10.340.70">
    <property type="match status" value="1"/>
</dbReference>
<evidence type="ECO:0000256" key="8">
    <source>
        <dbReference type="ARBA" id="ARBA00022932"/>
    </source>
</evidence>
<keyword evidence="3" id="KW-0064">Aspartyl protease</keyword>
<evidence type="ECO:0000313" key="12">
    <source>
        <dbReference type="EMBL" id="MCH88801.1"/>
    </source>
</evidence>
<dbReference type="GO" id="GO:0004190">
    <property type="term" value="F:aspartic-type endopeptidase activity"/>
    <property type="evidence" value="ECO:0007669"/>
    <property type="project" value="UniProtKB-KW"/>
</dbReference>
<dbReference type="Pfam" id="PF17921">
    <property type="entry name" value="Integrase_H2C2"/>
    <property type="match status" value="1"/>
</dbReference>
<dbReference type="Pfam" id="PF24626">
    <property type="entry name" value="SH3_Tf2-1"/>
    <property type="match status" value="1"/>
</dbReference>
<dbReference type="GO" id="GO:0006508">
    <property type="term" value="P:proteolysis"/>
    <property type="evidence" value="ECO:0007669"/>
    <property type="project" value="UniProtKB-KW"/>
</dbReference>
<dbReference type="Gene3D" id="3.30.420.10">
    <property type="entry name" value="Ribonuclease H-like superfamily/Ribonuclease H"/>
    <property type="match status" value="1"/>
</dbReference>
<evidence type="ECO:0000256" key="1">
    <source>
        <dbReference type="ARBA" id="ARBA00022670"/>
    </source>
</evidence>
<organism evidence="12 13">
    <name type="scientific">Trifolium medium</name>
    <dbReference type="NCBI Taxonomy" id="97028"/>
    <lineage>
        <taxon>Eukaryota</taxon>
        <taxon>Viridiplantae</taxon>
        <taxon>Streptophyta</taxon>
        <taxon>Embryophyta</taxon>
        <taxon>Tracheophyta</taxon>
        <taxon>Spermatophyta</taxon>
        <taxon>Magnoliopsida</taxon>
        <taxon>eudicotyledons</taxon>
        <taxon>Gunneridae</taxon>
        <taxon>Pentapetalae</taxon>
        <taxon>rosids</taxon>
        <taxon>fabids</taxon>
        <taxon>Fabales</taxon>
        <taxon>Fabaceae</taxon>
        <taxon>Papilionoideae</taxon>
        <taxon>50 kb inversion clade</taxon>
        <taxon>NPAAA clade</taxon>
        <taxon>Hologalegina</taxon>
        <taxon>IRL clade</taxon>
        <taxon>Trifolieae</taxon>
        <taxon>Trifolium</taxon>
    </lineage>
</organism>
<keyword evidence="5" id="KW-0460">Magnesium</keyword>
<dbReference type="GO" id="GO:0003964">
    <property type="term" value="F:RNA-directed DNA polymerase activity"/>
    <property type="evidence" value="ECO:0007669"/>
    <property type="project" value="UniProtKB-KW"/>
</dbReference>
<dbReference type="Proteomes" id="UP000265520">
    <property type="component" value="Unassembled WGS sequence"/>
</dbReference>
<dbReference type="GO" id="GO:0006310">
    <property type="term" value="P:DNA recombination"/>
    <property type="evidence" value="ECO:0007669"/>
    <property type="project" value="UniProtKB-KW"/>
</dbReference>
<evidence type="ECO:0000256" key="3">
    <source>
        <dbReference type="ARBA" id="ARBA00022750"/>
    </source>
</evidence>
<dbReference type="FunFam" id="1.10.340.70:FF:000001">
    <property type="entry name" value="Retrovirus-related Pol polyprotein from transposon gypsy-like Protein"/>
    <property type="match status" value="1"/>
</dbReference>
<keyword evidence="1" id="KW-0645">Protease</keyword>